<dbReference type="InterPro" id="IPR004089">
    <property type="entry name" value="MCPsignal_dom"/>
</dbReference>
<keyword evidence="2 4" id="KW-0807">Transducer</keyword>
<dbReference type="InterPro" id="IPR029151">
    <property type="entry name" value="Sensor-like_sf"/>
</dbReference>
<dbReference type="GO" id="GO:0006935">
    <property type="term" value="P:chemotaxis"/>
    <property type="evidence" value="ECO:0007669"/>
    <property type="project" value="UniProtKB-KW"/>
</dbReference>
<dbReference type="EMBL" id="CP003466">
    <property type="protein sequence ID" value="AFT68680.1"/>
    <property type="molecule type" value="Genomic_DNA"/>
</dbReference>
<evidence type="ECO:0000313" key="6">
    <source>
        <dbReference type="EMBL" id="AFT68680.1"/>
    </source>
</evidence>
<dbReference type="AlphaFoldDB" id="K0C844"/>
<reference evidence="6 7" key="1">
    <citation type="journal article" date="2012" name="J. Bacteriol.">
        <title>Complete genome sequence of Alcanivorax dieselolei type strain B5.</title>
        <authorList>
            <person name="Lai Q."/>
            <person name="Li W."/>
            <person name="Shao Z."/>
        </authorList>
    </citation>
    <scope>NUCLEOTIDE SEQUENCE [LARGE SCALE GENOMIC DNA]</scope>
    <source>
        <strain evidence="7">DSM 16502 / CGMCC 1.3690 / B-5</strain>
    </source>
</reference>
<dbReference type="Gene3D" id="1.10.287.950">
    <property type="entry name" value="Methyl-accepting chemotaxis protein"/>
    <property type="match status" value="1"/>
</dbReference>
<dbReference type="KEGG" id="adi:B5T_00395"/>
<evidence type="ECO:0000256" key="2">
    <source>
        <dbReference type="ARBA" id="ARBA00023224"/>
    </source>
</evidence>
<dbReference type="InterPro" id="IPR051310">
    <property type="entry name" value="MCP_chemotaxis"/>
</dbReference>
<dbReference type="GO" id="GO:0005886">
    <property type="term" value="C:plasma membrane"/>
    <property type="evidence" value="ECO:0007669"/>
    <property type="project" value="TreeGrafter"/>
</dbReference>
<dbReference type="Proteomes" id="UP000006286">
    <property type="component" value="Chromosome"/>
</dbReference>
<dbReference type="Gene3D" id="3.30.450.20">
    <property type="entry name" value="PAS domain"/>
    <property type="match status" value="1"/>
</dbReference>
<dbReference type="PRINTS" id="PR00260">
    <property type="entry name" value="CHEMTRNSDUCR"/>
</dbReference>
<sequence>MQDTTLLQLAYDISRITHDKVGAIESIMHATRILALNARIEAARAGSAGAAFGVVAEEIGQVSSEINHIAADFRQAVEAHTREIEDVGGRMLTEFRGQRLTDLSLNAIDIIDRNLFERSCDVRWWATDSAVVAAARAPDDRQLSDYASSRLATILRSYTVYLDLWIADANGNVIANGRPDRYPGVTGENVSQTGWFRNAMATASGDDFTVADVARNACLDNAAVATYATAIRDERDSPVGVLGIFFDWTPQARAVVQGVGLSDEERERCRVMLLDARHRILADSSGQGELGDAYPLANNDLSNGYYLADTQRLVAFALTPGYETYRGLGWFGVIEYNLGDEASQSSAAAAHRHARSA</sequence>
<dbReference type="InterPro" id="IPR004090">
    <property type="entry name" value="Chemotax_Me-accpt_rcpt"/>
</dbReference>
<dbReference type="GO" id="GO:0007165">
    <property type="term" value="P:signal transduction"/>
    <property type="evidence" value="ECO:0007669"/>
    <property type="project" value="UniProtKB-KW"/>
</dbReference>
<keyword evidence="7" id="KW-1185">Reference proteome</keyword>
<feature type="domain" description="Methyl-accepting transducer" evidence="5">
    <location>
        <begin position="21"/>
        <end position="86"/>
    </location>
</feature>
<evidence type="ECO:0000313" key="7">
    <source>
        <dbReference type="Proteomes" id="UP000006286"/>
    </source>
</evidence>
<dbReference type="Pfam" id="PF00015">
    <property type="entry name" value="MCPsignal"/>
    <property type="match status" value="1"/>
</dbReference>
<dbReference type="PANTHER" id="PTHR43531:SF11">
    <property type="entry name" value="METHYL-ACCEPTING CHEMOTAXIS PROTEIN 3"/>
    <property type="match status" value="1"/>
</dbReference>
<evidence type="ECO:0000256" key="3">
    <source>
        <dbReference type="ARBA" id="ARBA00029447"/>
    </source>
</evidence>
<dbReference type="RefSeq" id="WP_014992761.1">
    <property type="nucleotide sequence ID" value="NC_018691.1"/>
</dbReference>
<dbReference type="PANTHER" id="PTHR43531">
    <property type="entry name" value="PROTEIN ICFG"/>
    <property type="match status" value="1"/>
</dbReference>
<evidence type="ECO:0000256" key="4">
    <source>
        <dbReference type="PROSITE-ProRule" id="PRU00284"/>
    </source>
</evidence>
<dbReference type="GO" id="GO:0004888">
    <property type="term" value="F:transmembrane signaling receptor activity"/>
    <property type="evidence" value="ECO:0007669"/>
    <property type="project" value="InterPro"/>
</dbReference>
<evidence type="ECO:0000256" key="1">
    <source>
        <dbReference type="ARBA" id="ARBA00022500"/>
    </source>
</evidence>
<dbReference type="SUPFAM" id="SSF103190">
    <property type="entry name" value="Sensory domain-like"/>
    <property type="match status" value="1"/>
</dbReference>
<dbReference type="STRING" id="930169.B5T_00395"/>
<evidence type="ECO:0000259" key="5">
    <source>
        <dbReference type="PROSITE" id="PS50111"/>
    </source>
</evidence>
<name>K0C844_ALCDB</name>
<dbReference type="eggNOG" id="COG0840">
    <property type="taxonomic scope" value="Bacteria"/>
</dbReference>
<gene>
    <name evidence="6" type="ordered locus">B5T_00395</name>
</gene>
<dbReference type="CDD" id="cd12914">
    <property type="entry name" value="PDC1_DGC_like"/>
    <property type="match status" value="1"/>
</dbReference>
<keyword evidence="1" id="KW-0145">Chemotaxis</keyword>
<comment type="similarity">
    <text evidence="3">Belongs to the methyl-accepting chemotaxis (MCP) protein family.</text>
</comment>
<dbReference type="PATRIC" id="fig|930169.3.peg.379"/>
<dbReference type="OrthoDB" id="9814866at2"/>
<dbReference type="SUPFAM" id="SSF58104">
    <property type="entry name" value="Methyl-accepting chemotaxis protein (MCP) signaling domain"/>
    <property type="match status" value="1"/>
</dbReference>
<organism evidence="6 7">
    <name type="scientific">Alcanivorax dieselolei (strain DSM 16502 / CGMCC 1.3690 / MCCC 1A00001 / B-5)</name>
    <name type="common">Alloalcanivorax dieselolei</name>
    <dbReference type="NCBI Taxonomy" id="930169"/>
    <lineage>
        <taxon>Bacteria</taxon>
        <taxon>Pseudomonadati</taxon>
        <taxon>Pseudomonadota</taxon>
        <taxon>Gammaproteobacteria</taxon>
        <taxon>Oceanospirillales</taxon>
        <taxon>Alcanivoracaceae</taxon>
        <taxon>Alloalcanivorax</taxon>
    </lineage>
</organism>
<dbReference type="PROSITE" id="PS50111">
    <property type="entry name" value="CHEMOTAXIS_TRANSDUC_2"/>
    <property type="match status" value="1"/>
</dbReference>
<dbReference type="HOGENOM" id="CLU_047366_0_0_6"/>
<proteinExistence type="inferred from homology"/>
<accession>K0C844</accession>
<protein>
    <submittedName>
        <fullName evidence="6">Methyl-accepting chemotaxis sensory transducer</fullName>
    </submittedName>
</protein>